<evidence type="ECO:0000313" key="1">
    <source>
        <dbReference type="EMBL" id="GHH56597.1"/>
    </source>
</evidence>
<organism evidence="1 2">
    <name type="scientific">Lentzea cavernae</name>
    <dbReference type="NCBI Taxonomy" id="2020703"/>
    <lineage>
        <taxon>Bacteria</taxon>
        <taxon>Bacillati</taxon>
        <taxon>Actinomycetota</taxon>
        <taxon>Actinomycetes</taxon>
        <taxon>Pseudonocardiales</taxon>
        <taxon>Pseudonocardiaceae</taxon>
        <taxon>Lentzea</taxon>
    </lineage>
</organism>
<reference evidence="2" key="1">
    <citation type="journal article" date="2019" name="Int. J. Syst. Evol. Microbiol.">
        <title>The Global Catalogue of Microorganisms (GCM) 10K type strain sequencing project: providing services to taxonomists for standard genome sequencing and annotation.</title>
        <authorList>
            <consortium name="The Broad Institute Genomics Platform"/>
            <consortium name="The Broad Institute Genome Sequencing Center for Infectious Disease"/>
            <person name="Wu L."/>
            <person name="Ma J."/>
        </authorList>
    </citation>
    <scope>NUCLEOTIDE SEQUENCE [LARGE SCALE GENOMIC DNA]</scope>
    <source>
        <strain evidence="2">CGMCC 4.7367</strain>
    </source>
</reference>
<keyword evidence="2" id="KW-1185">Reference proteome</keyword>
<comment type="caution">
    <text evidence="1">The sequence shown here is derived from an EMBL/GenBank/DDBJ whole genome shotgun (WGS) entry which is preliminary data.</text>
</comment>
<sequence>MTHSAIAARTSTRWYREKMAWNTRKAGNAVHLHLGTGVVAFDVPGDRMIHVHELLLHHEISAPVLVVTSAREVRAVFLAEADGVVLGQFQMPLGVSYLTCPGVVELPLLDRLGQDRRWFVTPDPASRWLSPASAVLAAIITSTRPSSRPRRSVLRLEPRQLIG</sequence>
<name>A0ABQ3MPJ9_9PSEU</name>
<dbReference type="EMBL" id="BNAR01000016">
    <property type="protein sequence ID" value="GHH56597.1"/>
    <property type="molecule type" value="Genomic_DNA"/>
</dbReference>
<dbReference type="Proteomes" id="UP000605568">
    <property type="component" value="Unassembled WGS sequence"/>
</dbReference>
<gene>
    <name evidence="1" type="ORF">GCM10017774_74930</name>
</gene>
<protein>
    <submittedName>
        <fullName evidence="1">Uncharacterized protein</fullName>
    </submittedName>
</protein>
<evidence type="ECO:0000313" key="2">
    <source>
        <dbReference type="Proteomes" id="UP000605568"/>
    </source>
</evidence>
<accession>A0ABQ3MPJ9</accession>
<proteinExistence type="predicted"/>